<evidence type="ECO:0000256" key="3">
    <source>
        <dbReference type="ARBA" id="ARBA00022692"/>
    </source>
</evidence>
<feature type="domain" description="EamA" evidence="7">
    <location>
        <begin position="167"/>
        <end position="301"/>
    </location>
</feature>
<dbReference type="PANTHER" id="PTHR32322">
    <property type="entry name" value="INNER MEMBRANE TRANSPORTER"/>
    <property type="match status" value="1"/>
</dbReference>
<evidence type="ECO:0000256" key="1">
    <source>
        <dbReference type="ARBA" id="ARBA00004141"/>
    </source>
</evidence>
<feature type="transmembrane region" description="Helical" evidence="6">
    <location>
        <begin position="195"/>
        <end position="217"/>
    </location>
</feature>
<dbReference type="STRING" id="1189325.SAMN04488119_101362"/>
<gene>
    <name evidence="8" type="ORF">SAMN05216200_103364</name>
</gene>
<dbReference type="EMBL" id="FRDL01000003">
    <property type="protein sequence ID" value="SHN63098.1"/>
    <property type="molecule type" value="Genomic_DNA"/>
</dbReference>
<dbReference type="SUPFAM" id="SSF103481">
    <property type="entry name" value="Multidrug resistance efflux transporter EmrE"/>
    <property type="match status" value="2"/>
</dbReference>
<feature type="transmembrane region" description="Helical" evidence="6">
    <location>
        <begin position="140"/>
        <end position="160"/>
    </location>
</feature>
<dbReference type="GO" id="GO:0016020">
    <property type="term" value="C:membrane"/>
    <property type="evidence" value="ECO:0007669"/>
    <property type="project" value="UniProtKB-SubCell"/>
</dbReference>
<dbReference type="Pfam" id="PF00892">
    <property type="entry name" value="EamA"/>
    <property type="match status" value="2"/>
</dbReference>
<dbReference type="PANTHER" id="PTHR32322:SF2">
    <property type="entry name" value="EAMA DOMAIN-CONTAINING PROTEIN"/>
    <property type="match status" value="1"/>
</dbReference>
<dbReference type="Gene3D" id="1.10.3730.20">
    <property type="match status" value="1"/>
</dbReference>
<evidence type="ECO:0000313" key="8">
    <source>
        <dbReference type="EMBL" id="SHN63098.1"/>
    </source>
</evidence>
<evidence type="ECO:0000256" key="2">
    <source>
        <dbReference type="ARBA" id="ARBA00007362"/>
    </source>
</evidence>
<comment type="subcellular location">
    <subcellularLocation>
        <location evidence="1">Membrane</location>
        <topology evidence="1">Multi-pass membrane protein</topology>
    </subcellularLocation>
</comment>
<dbReference type="OrthoDB" id="7274881at2"/>
<comment type="similarity">
    <text evidence="2">Belongs to the EamA transporter family.</text>
</comment>
<keyword evidence="5 6" id="KW-0472">Membrane</keyword>
<sequence length="312" mass="31545">MSSAPSAPTPTPAASAARRFDGVALAMGLAFALMWSSAFTSAKFVVADAPPFMALSARFLISGALACALAALMGQRMDLTRRQWLLVGVFGVCQNSLYLGLNFYAMTWVDAGLAAVIASLMPLMVALAGWLFLGERLRPAGALGLALGVAGVALVMGARASGAADLAGAALCLAAAAALAAATLLVRGVSPGDRVLMIVGLQMLAGAATLAPVALAFESAADLRLTAPMLAAFAYTTLVPGVLATVVWFLLVKRIGPVGAASFHFLNPGLGVLIAAVMLAEPLSWRDALGVAVAGAGILLTQTARRAPRAAA</sequence>
<keyword evidence="4 6" id="KW-1133">Transmembrane helix</keyword>
<feature type="domain" description="EamA" evidence="7">
    <location>
        <begin position="25"/>
        <end position="156"/>
    </location>
</feature>
<organism evidence="8 9">
    <name type="scientific">Oceanicella actignis</name>
    <dbReference type="NCBI Taxonomy" id="1189325"/>
    <lineage>
        <taxon>Bacteria</taxon>
        <taxon>Pseudomonadati</taxon>
        <taxon>Pseudomonadota</taxon>
        <taxon>Alphaproteobacteria</taxon>
        <taxon>Rhodobacterales</taxon>
        <taxon>Paracoccaceae</taxon>
        <taxon>Oceanicella</taxon>
    </lineage>
</organism>
<feature type="transmembrane region" description="Helical" evidence="6">
    <location>
        <begin position="111"/>
        <end position="133"/>
    </location>
</feature>
<keyword evidence="3 6" id="KW-0812">Transmembrane</keyword>
<accession>A0A1M7SXH5</accession>
<evidence type="ECO:0000313" key="9">
    <source>
        <dbReference type="Proteomes" id="UP000184066"/>
    </source>
</evidence>
<feature type="transmembrane region" description="Helical" evidence="6">
    <location>
        <begin position="229"/>
        <end position="251"/>
    </location>
</feature>
<reference evidence="8 9" key="1">
    <citation type="submission" date="2016-12" db="EMBL/GenBank/DDBJ databases">
        <authorList>
            <person name="Song W.-J."/>
            <person name="Kurnit D.M."/>
        </authorList>
    </citation>
    <scope>NUCLEOTIDE SEQUENCE [LARGE SCALE GENOMIC DNA]</scope>
    <source>
        <strain evidence="8 9">CGMCC 1.10808</strain>
    </source>
</reference>
<dbReference type="InterPro" id="IPR050638">
    <property type="entry name" value="AA-Vitamin_Transporters"/>
</dbReference>
<feature type="transmembrane region" description="Helical" evidence="6">
    <location>
        <begin position="166"/>
        <end position="186"/>
    </location>
</feature>
<dbReference type="AlphaFoldDB" id="A0A1M7SXH5"/>
<feature type="transmembrane region" description="Helical" evidence="6">
    <location>
        <begin position="84"/>
        <end position="105"/>
    </location>
</feature>
<feature type="transmembrane region" description="Helical" evidence="6">
    <location>
        <begin position="52"/>
        <end position="72"/>
    </location>
</feature>
<evidence type="ECO:0000256" key="4">
    <source>
        <dbReference type="ARBA" id="ARBA00022989"/>
    </source>
</evidence>
<keyword evidence="9" id="KW-1185">Reference proteome</keyword>
<evidence type="ECO:0000259" key="7">
    <source>
        <dbReference type="Pfam" id="PF00892"/>
    </source>
</evidence>
<feature type="transmembrane region" description="Helical" evidence="6">
    <location>
        <begin position="258"/>
        <end position="279"/>
    </location>
</feature>
<evidence type="ECO:0000256" key="5">
    <source>
        <dbReference type="ARBA" id="ARBA00023136"/>
    </source>
</evidence>
<proteinExistence type="inferred from homology"/>
<name>A0A1M7SXH5_9RHOB</name>
<dbReference type="InterPro" id="IPR037185">
    <property type="entry name" value="EmrE-like"/>
</dbReference>
<evidence type="ECO:0000256" key="6">
    <source>
        <dbReference type="SAM" id="Phobius"/>
    </source>
</evidence>
<dbReference type="Proteomes" id="UP000184066">
    <property type="component" value="Unassembled WGS sequence"/>
</dbReference>
<dbReference type="InterPro" id="IPR000620">
    <property type="entry name" value="EamA_dom"/>
</dbReference>
<protein>
    <submittedName>
        <fullName evidence="8">Uncharacterized membrane protein</fullName>
    </submittedName>
</protein>